<dbReference type="AlphaFoldDB" id="A0A2X3GWC0"/>
<dbReference type="EMBL" id="UAWT01000002">
    <property type="protein sequence ID" value="SQC64993.1"/>
    <property type="molecule type" value="Genomic_DNA"/>
</dbReference>
<evidence type="ECO:0000313" key="2">
    <source>
        <dbReference type="Proteomes" id="UP000250257"/>
    </source>
</evidence>
<organism evidence="1 2">
    <name type="scientific">Listeria fleischmannii subsp. fleischmannii</name>
    <dbReference type="NCBI Taxonomy" id="1671902"/>
    <lineage>
        <taxon>Bacteria</taxon>
        <taxon>Bacillati</taxon>
        <taxon>Bacillota</taxon>
        <taxon>Bacilli</taxon>
        <taxon>Bacillales</taxon>
        <taxon>Listeriaceae</taxon>
        <taxon>Listeria</taxon>
    </lineage>
</organism>
<dbReference type="InterPro" id="IPR031888">
    <property type="entry name" value="DUF5068"/>
</dbReference>
<protein>
    <submittedName>
        <fullName evidence="1">Uncharacterized protein</fullName>
    </submittedName>
</protein>
<reference evidence="1 2" key="1">
    <citation type="submission" date="2018-06" db="EMBL/GenBank/DDBJ databases">
        <authorList>
            <consortium name="Pathogen Informatics"/>
            <person name="Doyle S."/>
        </authorList>
    </citation>
    <scope>NUCLEOTIDE SEQUENCE [LARGE SCALE GENOMIC DNA]</scope>
    <source>
        <strain evidence="1 2">NCTC13940</strain>
    </source>
</reference>
<accession>A0A2X3GWC0</accession>
<proteinExistence type="predicted"/>
<dbReference type="Gene3D" id="2.60.40.4170">
    <property type="match status" value="1"/>
</dbReference>
<dbReference type="Proteomes" id="UP000250257">
    <property type="component" value="Unassembled WGS sequence"/>
</dbReference>
<gene>
    <name evidence="1" type="ORF">NCTC13940_00341</name>
</gene>
<sequence>MYKAEEISLVGASKSTGGSLDNFVPSNYHLTGSTADSYVFSPGKTVEGYITYMMDDAKYEDFKANQVLQSQAQVNLMLVYQKTMRLFLL</sequence>
<dbReference type="Pfam" id="PF16781">
    <property type="entry name" value="DUF5068"/>
    <property type="match status" value="1"/>
</dbReference>
<evidence type="ECO:0000313" key="1">
    <source>
        <dbReference type="EMBL" id="SQC64993.1"/>
    </source>
</evidence>
<name>A0A2X3GWC0_9LIST</name>